<keyword evidence="7 9" id="KW-0408">Iron</keyword>
<protein>
    <recommendedName>
        <fullName evidence="13">Cytochrome P450</fullName>
    </recommendedName>
</protein>
<dbReference type="PROSITE" id="PS00086">
    <property type="entry name" value="CYTOCHROME_P450"/>
    <property type="match status" value="1"/>
</dbReference>
<keyword evidence="5 9" id="KW-0479">Metal-binding</keyword>
<dbReference type="EMBL" id="KL197731">
    <property type="protein sequence ID" value="KDQ53891.1"/>
    <property type="molecule type" value="Genomic_DNA"/>
</dbReference>
<dbReference type="PANTHER" id="PTHR46300">
    <property type="entry name" value="P450, PUTATIVE (EUROFUNG)-RELATED-RELATED"/>
    <property type="match status" value="1"/>
</dbReference>
<dbReference type="GO" id="GO:0020037">
    <property type="term" value="F:heme binding"/>
    <property type="evidence" value="ECO:0007669"/>
    <property type="project" value="InterPro"/>
</dbReference>
<comment type="similarity">
    <text evidence="3 10">Belongs to the cytochrome P450 family.</text>
</comment>
<evidence type="ECO:0000313" key="12">
    <source>
        <dbReference type="Proteomes" id="UP000027265"/>
    </source>
</evidence>
<dbReference type="HOGENOM" id="CLU_001570_2_3_1"/>
<dbReference type="Pfam" id="PF00067">
    <property type="entry name" value="p450"/>
    <property type="match status" value="1"/>
</dbReference>
<keyword evidence="12" id="KW-1185">Reference proteome</keyword>
<dbReference type="InterPro" id="IPR002401">
    <property type="entry name" value="Cyt_P450_E_grp-I"/>
</dbReference>
<comment type="cofactor">
    <cofactor evidence="1 9">
        <name>heme</name>
        <dbReference type="ChEBI" id="CHEBI:30413"/>
    </cofactor>
</comment>
<dbReference type="InterPro" id="IPR050364">
    <property type="entry name" value="Cytochrome_P450_fung"/>
</dbReference>
<keyword evidence="4 9" id="KW-0349">Heme</keyword>
<evidence type="ECO:0000256" key="1">
    <source>
        <dbReference type="ARBA" id="ARBA00001971"/>
    </source>
</evidence>
<evidence type="ECO:0000256" key="6">
    <source>
        <dbReference type="ARBA" id="ARBA00023002"/>
    </source>
</evidence>
<evidence type="ECO:0000256" key="2">
    <source>
        <dbReference type="ARBA" id="ARBA00005179"/>
    </source>
</evidence>
<dbReference type="Gene3D" id="1.10.630.10">
    <property type="entry name" value="Cytochrome P450"/>
    <property type="match status" value="1"/>
</dbReference>
<organism evidence="11 12">
    <name type="scientific">Jaapia argillacea MUCL 33604</name>
    <dbReference type="NCBI Taxonomy" id="933084"/>
    <lineage>
        <taxon>Eukaryota</taxon>
        <taxon>Fungi</taxon>
        <taxon>Dikarya</taxon>
        <taxon>Basidiomycota</taxon>
        <taxon>Agaricomycotina</taxon>
        <taxon>Agaricomycetes</taxon>
        <taxon>Agaricomycetidae</taxon>
        <taxon>Jaapiales</taxon>
        <taxon>Jaapiaceae</taxon>
        <taxon>Jaapia</taxon>
    </lineage>
</organism>
<evidence type="ECO:0000256" key="10">
    <source>
        <dbReference type="RuleBase" id="RU000461"/>
    </source>
</evidence>
<evidence type="ECO:0000256" key="5">
    <source>
        <dbReference type="ARBA" id="ARBA00022723"/>
    </source>
</evidence>
<accession>A0A067PU82</accession>
<comment type="pathway">
    <text evidence="2">Secondary metabolite biosynthesis.</text>
</comment>
<name>A0A067PU82_9AGAM</name>
<dbReference type="Proteomes" id="UP000027265">
    <property type="component" value="Unassembled WGS sequence"/>
</dbReference>
<dbReference type="PRINTS" id="PR00385">
    <property type="entry name" value="P450"/>
</dbReference>
<dbReference type="GO" id="GO:0016705">
    <property type="term" value="F:oxidoreductase activity, acting on paired donors, with incorporation or reduction of molecular oxygen"/>
    <property type="evidence" value="ECO:0007669"/>
    <property type="project" value="InterPro"/>
</dbReference>
<dbReference type="GO" id="GO:0005506">
    <property type="term" value="F:iron ion binding"/>
    <property type="evidence" value="ECO:0007669"/>
    <property type="project" value="InterPro"/>
</dbReference>
<dbReference type="InterPro" id="IPR001128">
    <property type="entry name" value="Cyt_P450"/>
</dbReference>
<dbReference type="PANTHER" id="PTHR46300:SF7">
    <property type="entry name" value="P450, PUTATIVE (EUROFUNG)-RELATED"/>
    <property type="match status" value="1"/>
</dbReference>
<evidence type="ECO:0000256" key="9">
    <source>
        <dbReference type="PIRSR" id="PIRSR602401-1"/>
    </source>
</evidence>
<keyword evidence="8 10" id="KW-0503">Monooxygenase</keyword>
<dbReference type="InterPro" id="IPR036396">
    <property type="entry name" value="Cyt_P450_sf"/>
</dbReference>
<dbReference type="OrthoDB" id="1470350at2759"/>
<dbReference type="GO" id="GO:0004497">
    <property type="term" value="F:monooxygenase activity"/>
    <property type="evidence" value="ECO:0007669"/>
    <property type="project" value="UniProtKB-KW"/>
</dbReference>
<reference evidence="12" key="1">
    <citation type="journal article" date="2014" name="Proc. Natl. Acad. Sci. U.S.A.">
        <title>Extensive sampling of basidiomycete genomes demonstrates inadequacy of the white-rot/brown-rot paradigm for wood decay fungi.</title>
        <authorList>
            <person name="Riley R."/>
            <person name="Salamov A.A."/>
            <person name="Brown D.W."/>
            <person name="Nagy L.G."/>
            <person name="Floudas D."/>
            <person name="Held B.W."/>
            <person name="Levasseur A."/>
            <person name="Lombard V."/>
            <person name="Morin E."/>
            <person name="Otillar R."/>
            <person name="Lindquist E.A."/>
            <person name="Sun H."/>
            <person name="LaButti K.M."/>
            <person name="Schmutz J."/>
            <person name="Jabbour D."/>
            <person name="Luo H."/>
            <person name="Baker S.E."/>
            <person name="Pisabarro A.G."/>
            <person name="Walton J.D."/>
            <person name="Blanchette R.A."/>
            <person name="Henrissat B."/>
            <person name="Martin F."/>
            <person name="Cullen D."/>
            <person name="Hibbett D.S."/>
            <person name="Grigoriev I.V."/>
        </authorList>
    </citation>
    <scope>NUCLEOTIDE SEQUENCE [LARGE SCALE GENOMIC DNA]</scope>
    <source>
        <strain evidence="12">MUCL 33604</strain>
    </source>
</reference>
<dbReference type="InParanoid" id="A0A067PU82"/>
<evidence type="ECO:0008006" key="13">
    <source>
        <dbReference type="Google" id="ProtNLM"/>
    </source>
</evidence>
<proteinExistence type="inferred from homology"/>
<dbReference type="STRING" id="933084.A0A067PU82"/>
<dbReference type="SUPFAM" id="SSF48264">
    <property type="entry name" value="Cytochrome P450"/>
    <property type="match status" value="1"/>
</dbReference>
<keyword evidence="6 10" id="KW-0560">Oxidoreductase</keyword>
<evidence type="ECO:0000256" key="3">
    <source>
        <dbReference type="ARBA" id="ARBA00010617"/>
    </source>
</evidence>
<evidence type="ECO:0000256" key="7">
    <source>
        <dbReference type="ARBA" id="ARBA00023004"/>
    </source>
</evidence>
<sequence>MFLSDAVALACVGLSMCFTYRVFAKRPRNDMPLPPGPPGLPLIGNLLDVPKDNMWLKFDEYYKKYGDVVALRILGKTMIVVGSVEVASQLLEKRSSIYSDRVRLPMIVELMGWDRLFSIMRYGSQWREYRRVFHQHFNQSAVDKYQDIQARESRAFLRRLLETPEDFYDHIRFAFTAAIMDIAYGITVTDKNDKFVTMSEEAIESASLASRPGAFLVDFIPILKYVPAWVPGAGFKRKAEEWRHLKDRFINEPFDATKDEFGKGLVMRPSVASALLQRLPKVNAEEEELRARNVDATAFAGGADTTTAAIRVLFLALITHPDVQKRAQAELDTVVGNSHLPTFPDRGRLPYIEALIKETMRWLPIAPVGFPHAASEDDVFNGYLIPKGSLVFGNVWSMLHDPVAYPEPEKFKPERFLKDGKLNPEVRDPSVAAFGFGRRICPGRHLSDNAMYSIVSSLLSVFDIGPPLDGRGEPVLVIPQMSARVISSPVPFKCTIKPRSKAAEELIRETQTDEIRVG</sequence>
<evidence type="ECO:0000256" key="8">
    <source>
        <dbReference type="ARBA" id="ARBA00023033"/>
    </source>
</evidence>
<evidence type="ECO:0000313" key="11">
    <source>
        <dbReference type="EMBL" id="KDQ53891.1"/>
    </source>
</evidence>
<gene>
    <name evidence="11" type="ORF">JAAARDRAFT_38863</name>
</gene>
<dbReference type="CDD" id="cd11065">
    <property type="entry name" value="CYP64-like"/>
    <property type="match status" value="1"/>
</dbReference>
<feature type="binding site" description="axial binding residue" evidence="9">
    <location>
        <position position="441"/>
    </location>
    <ligand>
        <name>heme</name>
        <dbReference type="ChEBI" id="CHEBI:30413"/>
    </ligand>
    <ligandPart>
        <name>Fe</name>
        <dbReference type="ChEBI" id="CHEBI:18248"/>
    </ligandPart>
</feature>
<dbReference type="PRINTS" id="PR00463">
    <property type="entry name" value="EP450I"/>
</dbReference>
<dbReference type="AlphaFoldDB" id="A0A067PU82"/>
<evidence type="ECO:0000256" key="4">
    <source>
        <dbReference type="ARBA" id="ARBA00022617"/>
    </source>
</evidence>
<dbReference type="InterPro" id="IPR017972">
    <property type="entry name" value="Cyt_P450_CS"/>
</dbReference>